<keyword evidence="2" id="KW-1133">Transmembrane helix</keyword>
<evidence type="ECO:0000256" key="1">
    <source>
        <dbReference type="SAM" id="MobiDB-lite"/>
    </source>
</evidence>
<reference evidence="4" key="1">
    <citation type="journal article" date="2019" name="Int. J. Syst. Evol. Microbiol.">
        <title>The Global Catalogue of Microorganisms (GCM) 10K type strain sequencing project: providing services to taxonomists for standard genome sequencing and annotation.</title>
        <authorList>
            <consortium name="The Broad Institute Genomics Platform"/>
            <consortium name="The Broad Institute Genome Sequencing Center for Infectious Disease"/>
            <person name="Wu L."/>
            <person name="Ma J."/>
        </authorList>
    </citation>
    <scope>NUCLEOTIDE SEQUENCE [LARGE SCALE GENOMIC DNA]</scope>
    <source>
        <strain evidence="4">CGMCC 4.1782</strain>
    </source>
</reference>
<keyword evidence="2" id="KW-0812">Transmembrane</keyword>
<comment type="caution">
    <text evidence="3">The sequence shown here is derived from an EMBL/GenBank/DDBJ whole genome shotgun (WGS) entry which is preliminary data.</text>
</comment>
<dbReference type="Proteomes" id="UP001597374">
    <property type="component" value="Unassembled WGS sequence"/>
</dbReference>
<evidence type="ECO:0008006" key="5">
    <source>
        <dbReference type="Google" id="ProtNLM"/>
    </source>
</evidence>
<dbReference type="EMBL" id="JBHUIM010000001">
    <property type="protein sequence ID" value="MFD2246089.1"/>
    <property type="molecule type" value="Genomic_DNA"/>
</dbReference>
<keyword evidence="2" id="KW-0472">Membrane</keyword>
<gene>
    <name evidence="3" type="ORF">ACFSKP_07465</name>
</gene>
<name>A0ABW5CXW7_9BACT</name>
<dbReference type="RefSeq" id="WP_250427759.1">
    <property type="nucleotide sequence ID" value="NZ_JALPRR010000001.1"/>
</dbReference>
<keyword evidence="4" id="KW-1185">Reference proteome</keyword>
<feature type="transmembrane region" description="Helical" evidence="2">
    <location>
        <begin position="6"/>
        <end position="28"/>
    </location>
</feature>
<feature type="region of interest" description="Disordered" evidence="1">
    <location>
        <begin position="33"/>
        <end position="52"/>
    </location>
</feature>
<sequence length="52" mass="5862">MNASALVIMLITLISVTGITIYFFSLVLRTPPKPEPDSYLNNDDEVERQVHV</sequence>
<evidence type="ECO:0000313" key="4">
    <source>
        <dbReference type="Proteomes" id="UP001597374"/>
    </source>
</evidence>
<proteinExistence type="predicted"/>
<organism evidence="3 4">
    <name type="scientific">Pontibacter ruber</name>
    <dbReference type="NCBI Taxonomy" id="1343895"/>
    <lineage>
        <taxon>Bacteria</taxon>
        <taxon>Pseudomonadati</taxon>
        <taxon>Bacteroidota</taxon>
        <taxon>Cytophagia</taxon>
        <taxon>Cytophagales</taxon>
        <taxon>Hymenobacteraceae</taxon>
        <taxon>Pontibacter</taxon>
    </lineage>
</organism>
<evidence type="ECO:0000256" key="2">
    <source>
        <dbReference type="SAM" id="Phobius"/>
    </source>
</evidence>
<evidence type="ECO:0000313" key="3">
    <source>
        <dbReference type="EMBL" id="MFD2246089.1"/>
    </source>
</evidence>
<accession>A0ABW5CXW7</accession>
<protein>
    <recommendedName>
        <fullName evidence="5">Cbb3-type cytochrome oxidase assembly protein CcoS</fullName>
    </recommendedName>
</protein>